<keyword evidence="2" id="KW-1185">Reference proteome</keyword>
<dbReference type="Pfam" id="PF20060">
    <property type="entry name" value="DUF6459"/>
    <property type="match status" value="1"/>
</dbReference>
<dbReference type="AlphaFoldDB" id="A0A344LAH0"/>
<proteinExistence type="predicted"/>
<gene>
    <name evidence="1" type="ORF">A4R43_23200</name>
</gene>
<name>A0A344LAH0_9PSEU</name>
<organism evidence="1 2">
    <name type="scientific">Amycolatopsis albispora</name>
    <dbReference type="NCBI Taxonomy" id="1804986"/>
    <lineage>
        <taxon>Bacteria</taxon>
        <taxon>Bacillati</taxon>
        <taxon>Actinomycetota</taxon>
        <taxon>Actinomycetes</taxon>
        <taxon>Pseudonocardiales</taxon>
        <taxon>Pseudonocardiaceae</taxon>
        <taxon>Amycolatopsis</taxon>
    </lineage>
</organism>
<reference evidence="1 2" key="1">
    <citation type="submission" date="2016-04" db="EMBL/GenBank/DDBJ databases">
        <title>Complete genome sequence and analysis of deep-sea sediment isolate, Amycolatopsis sp. WP1.</title>
        <authorList>
            <person name="Wang H."/>
            <person name="Chen S."/>
            <person name="Wu Q."/>
        </authorList>
    </citation>
    <scope>NUCLEOTIDE SEQUENCE [LARGE SCALE GENOMIC DNA]</scope>
    <source>
        <strain evidence="1 2">WP1</strain>
    </source>
</reference>
<evidence type="ECO:0000313" key="1">
    <source>
        <dbReference type="EMBL" id="AXB45044.1"/>
    </source>
</evidence>
<dbReference type="RefSeq" id="WP_113694304.1">
    <property type="nucleotide sequence ID" value="NZ_CP015163.1"/>
</dbReference>
<sequence>MDLRPLNAPETVRRLRSVPAGEQLELPIFTGDAGAGPDRPGPPVPGRRTLERMVTAILELCCGRRARAQLRPLLRPDVFTKLTAGITPRYALVNSVQACFPSAGVIETCATLRGGARPVAVAARFEATSNGWLCVAFDFVGMPHTRTRPSHVG</sequence>
<dbReference type="Proteomes" id="UP000250434">
    <property type="component" value="Chromosome"/>
</dbReference>
<dbReference type="EMBL" id="CP015163">
    <property type="protein sequence ID" value="AXB45044.1"/>
    <property type="molecule type" value="Genomic_DNA"/>
</dbReference>
<evidence type="ECO:0000313" key="2">
    <source>
        <dbReference type="Proteomes" id="UP000250434"/>
    </source>
</evidence>
<dbReference type="InterPro" id="IPR045596">
    <property type="entry name" value="DUF6459"/>
</dbReference>
<dbReference type="OrthoDB" id="3694049at2"/>
<protein>
    <submittedName>
        <fullName evidence="1">Uncharacterized protein</fullName>
    </submittedName>
</protein>
<dbReference type="KEGG" id="aab:A4R43_23200"/>
<accession>A0A344LAH0</accession>